<sequence length="885" mass="98267">LKLPLLNDTEHLPCQGHSEDQTAIKVSKASTPAAPVRTAVVYANVPLKRRDHPAGQWSLQMFLRSIVALWLFAWLSMVNGNCPTGCICANTVVLCSCSGEVQFDVLSPIRGIEYIGKIFVHSCSRLTIPADAFAGLAVGQEISIMEIQNLTIDPFAFRGMLKYPDQFTIRDSAVHLLATDAFAGFQQAKHLWFRNVTIHKVQRNAFRHVSNVAYLYFREVNFETIQSGAFANVQSIGNIFIRSKVNVQRMGSALFRGSRFDKLVIEDATVTSMSAYSLTGAASFGTIQLFNLRILSTSFNVPPDEVALLEATTKGGKIEFYNVIMDRLHLGIFANVDETRLEHCQIDRLTSGLLTLHRVAVVSFVGSTVRFISSSAFANANQVGTVKFENSNVERIESGSFRHLSMVDYVMLLSTTVGAIETRAFENCTINNFIIDGCTLHDMSIGSFTGVRSVQCRIVENNINKLSARLFPDSAFALFSFERNNVSGQGASRWLSRMHAQHVNISGNLFVRWEEHLLAEASFRSMELSANQFQCDCNIGAAWLVDMITVHRLYSDSAEPIVVINEDNVCWEPQKKRRLAIEEYWQSECSKEKVPLKTRSLVQGLTCTVSSLWTECRCRRSATKVVLDFTGASQALNTSVLRVSNCTEILLSWSLVGQIQTIIFNSVKLLLAAQVFAKVNGLQSVWIEDSSVRLEGRHVLTTISPLAQVVFNNVDIHQVPVHSLSQSNAAEVTIENSKLGRLEPSMAEGSTIENLVITDSRIGFTSWSAFQGIRGAKLRLTNNIIGHMEGFSFLPAVAVEKVLCFNGNRIECNSTRDLRAALHVYNSCDNDSNKCYAKGAIEGTMNDLMDENERKENIGSSLSKTNYYHVISATAFTFLITCGRF</sequence>
<protein>
    <submittedName>
        <fullName evidence="1">Uncharacterized protein</fullName>
    </submittedName>
</protein>
<evidence type="ECO:0000313" key="1">
    <source>
        <dbReference type="EMBL" id="KFD56233.1"/>
    </source>
</evidence>
<dbReference type="SUPFAM" id="SSF52058">
    <property type="entry name" value="L domain-like"/>
    <property type="match status" value="2"/>
</dbReference>
<dbReference type="InterPro" id="IPR026906">
    <property type="entry name" value="LRR_5"/>
</dbReference>
<reference evidence="1 3" key="1">
    <citation type="journal article" date="2014" name="Nat. Genet.">
        <title>Genome and transcriptome of the porcine whipworm Trichuris suis.</title>
        <authorList>
            <person name="Jex A.R."/>
            <person name="Nejsum P."/>
            <person name="Schwarz E.M."/>
            <person name="Hu L."/>
            <person name="Young N.D."/>
            <person name="Hall R.S."/>
            <person name="Korhonen P.K."/>
            <person name="Liao S."/>
            <person name="Thamsborg S."/>
            <person name="Xia J."/>
            <person name="Xu P."/>
            <person name="Wang S."/>
            <person name="Scheerlinck J.P."/>
            <person name="Hofmann A."/>
            <person name="Sternberg P.W."/>
            <person name="Wang J."/>
            <person name="Gasser R.B."/>
        </authorList>
    </citation>
    <scope>NUCLEOTIDE SEQUENCE [LARGE SCALE GENOMIC DNA]</scope>
    <source>
        <strain evidence="2">DCEP-RM93F</strain>
        <strain evidence="1">DCEP-RM93M</strain>
    </source>
</reference>
<feature type="non-terminal residue" evidence="1">
    <location>
        <position position="1"/>
    </location>
</feature>
<dbReference type="PANTHER" id="PTHR24367">
    <property type="entry name" value="LEUCINE-RICH REPEAT-CONTAINING PROTEIN"/>
    <property type="match status" value="1"/>
</dbReference>
<evidence type="ECO:0000313" key="3">
    <source>
        <dbReference type="Proteomes" id="UP000030764"/>
    </source>
</evidence>
<keyword evidence="3" id="KW-1185">Reference proteome</keyword>
<dbReference type="AlphaFoldDB" id="A0A085MG87"/>
<dbReference type="Pfam" id="PF13306">
    <property type="entry name" value="LRR_5"/>
    <property type="match status" value="2"/>
</dbReference>
<dbReference type="Proteomes" id="UP000030764">
    <property type="component" value="Unassembled WGS sequence"/>
</dbReference>
<dbReference type="InterPro" id="IPR032675">
    <property type="entry name" value="LRR_dom_sf"/>
</dbReference>
<dbReference type="EMBL" id="KL363195">
    <property type="protein sequence ID" value="KFD56233.1"/>
    <property type="molecule type" value="Genomic_DNA"/>
</dbReference>
<dbReference type="InterPro" id="IPR051295">
    <property type="entry name" value="LGI_related"/>
</dbReference>
<gene>
    <name evidence="1" type="ORF">M513_03011</name>
    <name evidence="2" type="ORF">M514_03011</name>
</gene>
<dbReference type="EMBL" id="KL367498">
    <property type="protein sequence ID" value="KFD69106.1"/>
    <property type="molecule type" value="Genomic_DNA"/>
</dbReference>
<dbReference type="Proteomes" id="UP000030758">
    <property type="component" value="Unassembled WGS sequence"/>
</dbReference>
<proteinExistence type="predicted"/>
<accession>A0A085MG87</accession>
<organism evidence="1 3">
    <name type="scientific">Trichuris suis</name>
    <name type="common">pig whipworm</name>
    <dbReference type="NCBI Taxonomy" id="68888"/>
    <lineage>
        <taxon>Eukaryota</taxon>
        <taxon>Metazoa</taxon>
        <taxon>Ecdysozoa</taxon>
        <taxon>Nematoda</taxon>
        <taxon>Enoplea</taxon>
        <taxon>Dorylaimia</taxon>
        <taxon>Trichinellida</taxon>
        <taxon>Trichuridae</taxon>
        <taxon>Trichuris</taxon>
    </lineage>
</organism>
<dbReference type="PANTHER" id="PTHR24367:SF318">
    <property type="entry name" value="LEUCINE-RICH GLIOMA-INACTIVATED PROTEIN 1-LIKE"/>
    <property type="match status" value="1"/>
</dbReference>
<dbReference type="Gene3D" id="3.80.10.10">
    <property type="entry name" value="Ribonuclease Inhibitor"/>
    <property type="match status" value="2"/>
</dbReference>
<name>A0A085MG87_9BILA</name>
<evidence type="ECO:0000313" key="2">
    <source>
        <dbReference type="EMBL" id="KFD69106.1"/>
    </source>
</evidence>